<keyword evidence="3" id="KW-1185">Reference proteome</keyword>
<evidence type="ECO:0000313" key="3">
    <source>
        <dbReference type="Proteomes" id="UP000199626"/>
    </source>
</evidence>
<feature type="domain" description="KAP NTPase" evidence="1">
    <location>
        <begin position="32"/>
        <end position="304"/>
    </location>
</feature>
<protein>
    <submittedName>
        <fullName evidence="2">KAP family P-loop domain-containing protein</fullName>
    </submittedName>
</protein>
<dbReference type="Gene3D" id="3.40.50.300">
    <property type="entry name" value="P-loop containing nucleotide triphosphate hydrolases"/>
    <property type="match status" value="1"/>
</dbReference>
<proteinExistence type="predicted"/>
<dbReference type="Pfam" id="PF07693">
    <property type="entry name" value="KAP_NTPase"/>
    <property type="match status" value="1"/>
</dbReference>
<reference evidence="3" key="1">
    <citation type="submission" date="2016-10" db="EMBL/GenBank/DDBJ databases">
        <authorList>
            <person name="Varghese N."/>
            <person name="Submissions S."/>
        </authorList>
    </citation>
    <scope>NUCLEOTIDE SEQUENCE [LARGE SCALE GENOMIC DNA]</scope>
    <source>
        <strain evidence="3">CGMCC 1.10824</strain>
    </source>
</reference>
<dbReference type="Proteomes" id="UP000199626">
    <property type="component" value="Unassembled WGS sequence"/>
</dbReference>
<dbReference type="InterPro" id="IPR027417">
    <property type="entry name" value="P-loop_NTPase"/>
</dbReference>
<evidence type="ECO:0000259" key="1">
    <source>
        <dbReference type="Pfam" id="PF07693"/>
    </source>
</evidence>
<evidence type="ECO:0000313" key="2">
    <source>
        <dbReference type="EMBL" id="SDB45050.1"/>
    </source>
</evidence>
<dbReference type="STRING" id="1159017.SAMN02927930_01745"/>
<gene>
    <name evidence="2" type="ORF">SAMN02927930_01745</name>
</gene>
<dbReference type="AlphaFoldDB" id="A0A1G6DIT4"/>
<sequence length="466" mass="52777">MILKSRDIEIIEDDPYRNDALSRKESGEALTEFVLSANDSVVVCIDAPWGQGKTTFLRMWEQHLKNNDIPTIYFNAWESDFSDDALVCLIGEISASITELSKTGDESKAREYLKKTKDIGIALLKRSVPVAAKIATAGVLDLDKVTEQALAGLAESIAKEQLEKYENSKKSIKSFREAISQLASSTTDPDNPKPLVFIIDELDRCRPNFAIEILEKAKHFFNVDNIVFVLGADKKQLGSSIKAVYGEGLNVNGYLRRFMDFDYVLPPPDKGLFVKALFKKYSFNEYFSKKNARNLQYEGEQSLKMFSELFELYGLTLREQEHCCSLLSLSIRTTPENYKLFPVFLCFLIVLKVKSPDLYKELITDEISVFELLERFKTQPGASDLLLTNYGTALEAYIVTCKSQSHSYDEISKKYQEVIGSGSSNEEEKRRAKNILEIIRDFDWNGGIGSLGYLLKKIEIASRFEA</sequence>
<dbReference type="InterPro" id="IPR011646">
    <property type="entry name" value="KAP_P-loop"/>
</dbReference>
<dbReference type="RefSeq" id="WP_176754954.1">
    <property type="nucleotide sequence ID" value="NZ_FMXN01000010.1"/>
</dbReference>
<dbReference type="EMBL" id="FMXN01000010">
    <property type="protein sequence ID" value="SDB45050.1"/>
    <property type="molecule type" value="Genomic_DNA"/>
</dbReference>
<dbReference type="SUPFAM" id="SSF52540">
    <property type="entry name" value="P-loop containing nucleoside triphosphate hydrolases"/>
    <property type="match status" value="1"/>
</dbReference>
<organism evidence="2 3">
    <name type="scientific">Pseudidiomarina indica</name>
    <dbReference type="NCBI Taxonomy" id="1159017"/>
    <lineage>
        <taxon>Bacteria</taxon>
        <taxon>Pseudomonadati</taxon>
        <taxon>Pseudomonadota</taxon>
        <taxon>Gammaproteobacteria</taxon>
        <taxon>Alteromonadales</taxon>
        <taxon>Idiomarinaceae</taxon>
        <taxon>Pseudidiomarina</taxon>
    </lineage>
</organism>
<name>A0A1G6DIT4_9GAMM</name>
<accession>A0A1G6DIT4</accession>